<evidence type="ECO:0000313" key="3">
    <source>
        <dbReference type="Proteomes" id="UP001165652"/>
    </source>
</evidence>
<dbReference type="RefSeq" id="WP_272777576.1">
    <property type="nucleotide sequence ID" value="NZ_JAQQLI010000019.1"/>
</dbReference>
<dbReference type="Proteomes" id="UP001165652">
    <property type="component" value="Unassembled WGS sequence"/>
</dbReference>
<reference evidence="2" key="2">
    <citation type="submission" date="2023-02" db="EMBL/GenBank/DDBJ databases">
        <authorList>
            <person name="Rayyan A."/>
            <person name="Meyer T."/>
            <person name="Kyndt J.A."/>
        </authorList>
    </citation>
    <scope>NUCLEOTIDE SEQUENCE</scope>
    <source>
        <strain evidence="2">DSM 9987</strain>
    </source>
</reference>
<feature type="transmembrane region" description="Helical" evidence="1">
    <location>
        <begin position="53"/>
        <end position="75"/>
    </location>
</feature>
<organism evidence="2 3">
    <name type="scientific">Rhodoplanes tepidamans</name>
    <name type="common">Rhodoplanes cryptolactis</name>
    <dbReference type="NCBI Taxonomy" id="200616"/>
    <lineage>
        <taxon>Bacteria</taxon>
        <taxon>Pseudomonadati</taxon>
        <taxon>Pseudomonadota</taxon>
        <taxon>Alphaproteobacteria</taxon>
        <taxon>Hyphomicrobiales</taxon>
        <taxon>Nitrobacteraceae</taxon>
        <taxon>Rhodoplanes</taxon>
    </lineage>
</organism>
<comment type="caution">
    <text evidence="2">The sequence shown here is derived from an EMBL/GenBank/DDBJ whole genome shotgun (WGS) entry which is preliminary data.</text>
</comment>
<proteinExistence type="predicted"/>
<reference evidence="2" key="1">
    <citation type="journal article" date="2023" name="Microbiol Resour">
        <title>Genome Sequences of Rhodoplanes serenus and Two Thermotolerant Strains, Rhodoplanes tepidamans and 'Rhodoplanes cryptolactis,' Further Refine the Genus.</title>
        <authorList>
            <person name="Rayyan A.A."/>
            <person name="Kyndt J.A."/>
        </authorList>
    </citation>
    <scope>NUCLEOTIDE SEQUENCE</scope>
    <source>
        <strain evidence="2">DSM 9987</strain>
    </source>
</reference>
<gene>
    <name evidence="2" type="ORF">PQJ73_13620</name>
</gene>
<name>A0ABT5JB02_RHOTP</name>
<sequence length="100" mass="10048">MAVAAVLLVGLVGAVLGMRHVVLSVVPTFLVMAVVLAAVAVATGMTPGRALGLAMLLGFVLQAGYLAGVAVRHLLVCARARALAAPGSAPLETSEKSRVF</sequence>
<keyword evidence="1" id="KW-0812">Transmembrane</keyword>
<keyword evidence="1" id="KW-0472">Membrane</keyword>
<keyword evidence="1" id="KW-1133">Transmembrane helix</keyword>
<dbReference type="EMBL" id="JAQQLI010000019">
    <property type="protein sequence ID" value="MDC7786728.1"/>
    <property type="molecule type" value="Genomic_DNA"/>
</dbReference>
<feature type="transmembrane region" description="Helical" evidence="1">
    <location>
        <begin position="27"/>
        <end position="46"/>
    </location>
</feature>
<protein>
    <submittedName>
        <fullName evidence="2">Uncharacterized protein</fullName>
    </submittedName>
</protein>
<keyword evidence="3" id="KW-1185">Reference proteome</keyword>
<accession>A0ABT5JB02</accession>
<evidence type="ECO:0000313" key="2">
    <source>
        <dbReference type="EMBL" id="MDC7786728.1"/>
    </source>
</evidence>
<evidence type="ECO:0000256" key="1">
    <source>
        <dbReference type="SAM" id="Phobius"/>
    </source>
</evidence>